<evidence type="ECO:0000256" key="1">
    <source>
        <dbReference type="ARBA" id="ARBA00009431"/>
    </source>
</evidence>
<dbReference type="Proteomes" id="UP000631114">
    <property type="component" value="Unassembled WGS sequence"/>
</dbReference>
<feature type="repeat" description="PPR" evidence="3">
    <location>
        <begin position="454"/>
        <end position="488"/>
    </location>
</feature>
<protein>
    <recommendedName>
        <fullName evidence="6">Pentatricopeptide repeat-containing protein</fullName>
    </recommendedName>
</protein>
<comment type="similarity">
    <text evidence="1">Belongs to the peptidase S10 family.</text>
</comment>
<dbReference type="FunFam" id="1.25.40.10:FF:000073">
    <property type="entry name" value="Pentatricopeptide repeat-containing protein chloroplastic"/>
    <property type="match status" value="1"/>
</dbReference>
<keyword evidence="5" id="KW-1185">Reference proteome</keyword>
<dbReference type="FunFam" id="1.25.40.10:FF:000090">
    <property type="entry name" value="Pentatricopeptide repeat-containing protein, chloroplastic"/>
    <property type="match status" value="1"/>
</dbReference>
<feature type="repeat" description="PPR" evidence="3">
    <location>
        <begin position="149"/>
        <end position="183"/>
    </location>
</feature>
<dbReference type="GO" id="GO:0003729">
    <property type="term" value="F:mRNA binding"/>
    <property type="evidence" value="ECO:0007669"/>
    <property type="project" value="UniProtKB-ARBA"/>
</dbReference>
<dbReference type="Pfam" id="PF13041">
    <property type="entry name" value="PPR_2"/>
    <property type="match status" value="2"/>
</dbReference>
<dbReference type="FunFam" id="1.25.40.10:FF:000344">
    <property type="entry name" value="Pentatricopeptide repeat-containing protein"/>
    <property type="match status" value="1"/>
</dbReference>
<dbReference type="InterPro" id="IPR002885">
    <property type="entry name" value="PPR_rpt"/>
</dbReference>
<dbReference type="InterPro" id="IPR046848">
    <property type="entry name" value="E_motif"/>
</dbReference>
<dbReference type="Gene3D" id="1.25.40.10">
    <property type="entry name" value="Tetratricopeptide repeat domain"/>
    <property type="match status" value="5"/>
</dbReference>
<feature type="repeat" description="PPR" evidence="3">
    <location>
        <begin position="219"/>
        <end position="253"/>
    </location>
</feature>
<dbReference type="PANTHER" id="PTHR47926">
    <property type="entry name" value="PENTATRICOPEPTIDE REPEAT-CONTAINING PROTEIN"/>
    <property type="match status" value="1"/>
</dbReference>
<evidence type="ECO:0000313" key="4">
    <source>
        <dbReference type="EMBL" id="KAF9597189.1"/>
    </source>
</evidence>
<dbReference type="Gene3D" id="3.40.50.1820">
    <property type="entry name" value="alpha/beta hydrolase"/>
    <property type="match status" value="2"/>
</dbReference>
<sequence length="1043" mass="116436">MNKPTYYSKHLLTRPSNNHGPTTTKLNSCSKYIEARRLFDKLSKRTSPLYNVMIKYYTQHHQPKLALHLFTEMLTLGQHKPDNFTFPLVFKACSDLSMIKTGETIHCRALMSGYENNEYVQNSLITMYMNCGEMEVGKRVFDIMYEKKTIVSWNSMISGYALNGCVKEALLIFDKMVDKNVGFDPATAVSVLPACASLKDLRRGRLVHELVKRNGIGDCVAVWNSLVDMYAKCGCLNEARSVFNEIVERDVVSWTAMVGGYVLNGDARGALALCFPMQLDEIIPNSVTVVNLLSACLSLSDLKCGKCIQGWVTRCGLESDVLVETSLIDLYAKNNRMDLSLRVFRKTSRKRTVPWNAIISGYVYNRLGKDAIEIFKQMHVEMVASDCATLISLLPAYADMADLQMAKNIHCYLLKSGSYPRTETSTGLIDIYSKCGSLEFAQELFNGIPEEDKDIVTWSAIIAGYGMHGHGEVAISFFDQMVQAGIKPNEVTFTSVLHACSHAGLVDEGLRLFKSMVVDHQGTPCTDHYTCIIDLVGRAGRLKEAYELIKSMPLKPNHAVWGALLGACVIHQEVELGQVAANWLFELEPDNTGNYILMSKLYSAVGRWEDAENVRMRINDKKLRKTPGCSSVGVRVRLSFLSLISVHVISQLCPVLPSAPLSLTVLKVVHAQAVAPFPSILELQNIQASSLLYVDQPTGTGFSYSSNSCNLRHNEEGVSYDLYNAVFHNTRESYAGHYIPAFAACVYQGNKAKEGIQINLKKGHTDYALDVALVKAKEGSINKILEACELAIKRCDVGFDEYTVGALLSACSVLNGYKARKQIHVLIYKNLKLGIVMVSWIPCSDVHRIKPHVEQYFCMVYPFGGSGHVKELKEAYDFIKKMPFVANSLIWRSLLGSWKSRNNEIGDRAAGRLFKVDPARGAPYGVIYHAYLCKQMGRCWKSINLLYIDHPAGTGFNYSLNSPDLRHNEEGVSNHLYAFFQAFVTDEHLQFAKNDFYFSGESDAGHYIPAFAGLLLLFAKGRALQLALDLLILLSSTKHNDFH</sequence>
<comment type="caution">
    <text evidence="4">The sequence shown here is derived from an EMBL/GenBank/DDBJ whole genome shotgun (WGS) entry which is preliminary data.</text>
</comment>
<accession>A0A835LMS7</accession>
<gene>
    <name evidence="4" type="ORF">IFM89_016330</name>
</gene>
<dbReference type="Pfam" id="PF00450">
    <property type="entry name" value="Peptidase_S10"/>
    <property type="match status" value="2"/>
</dbReference>
<dbReference type="PROSITE" id="PS51375">
    <property type="entry name" value="PPR"/>
    <property type="match status" value="4"/>
</dbReference>
<evidence type="ECO:0008006" key="6">
    <source>
        <dbReference type="Google" id="ProtNLM"/>
    </source>
</evidence>
<dbReference type="EMBL" id="JADFTS010000007">
    <property type="protein sequence ID" value="KAF9597189.1"/>
    <property type="molecule type" value="Genomic_DNA"/>
</dbReference>
<reference evidence="4 5" key="1">
    <citation type="submission" date="2020-10" db="EMBL/GenBank/DDBJ databases">
        <title>The Coptis chinensis genome and diversification of protoberbering-type alkaloids.</title>
        <authorList>
            <person name="Wang B."/>
            <person name="Shu S."/>
            <person name="Song C."/>
            <person name="Liu Y."/>
        </authorList>
    </citation>
    <scope>NUCLEOTIDE SEQUENCE [LARGE SCALE GENOMIC DNA]</scope>
    <source>
        <strain evidence="4">HL-2020</strain>
        <tissue evidence="4">Leaf</tissue>
    </source>
</reference>
<dbReference type="PRINTS" id="PR00724">
    <property type="entry name" value="CRBOXYPTASEC"/>
</dbReference>
<evidence type="ECO:0000313" key="5">
    <source>
        <dbReference type="Proteomes" id="UP000631114"/>
    </source>
</evidence>
<evidence type="ECO:0000256" key="3">
    <source>
        <dbReference type="PROSITE-ProRule" id="PRU00708"/>
    </source>
</evidence>
<dbReference type="InterPro" id="IPR011990">
    <property type="entry name" value="TPR-like_helical_dom_sf"/>
</dbReference>
<dbReference type="GO" id="GO:0004185">
    <property type="term" value="F:serine-type carboxypeptidase activity"/>
    <property type="evidence" value="ECO:0007669"/>
    <property type="project" value="InterPro"/>
</dbReference>
<dbReference type="PANTHER" id="PTHR47926:SF493">
    <property type="entry name" value="PENTATRICOPEPTIDE REPEAT-CONTAINING PROTEIN"/>
    <property type="match status" value="1"/>
</dbReference>
<dbReference type="Pfam" id="PF01535">
    <property type="entry name" value="PPR"/>
    <property type="match status" value="7"/>
</dbReference>
<dbReference type="OrthoDB" id="185373at2759"/>
<dbReference type="SUPFAM" id="SSF53474">
    <property type="entry name" value="alpha/beta-Hydrolases"/>
    <property type="match status" value="2"/>
</dbReference>
<dbReference type="GO" id="GO:0009451">
    <property type="term" value="P:RNA modification"/>
    <property type="evidence" value="ECO:0007669"/>
    <property type="project" value="InterPro"/>
</dbReference>
<dbReference type="Pfam" id="PF20431">
    <property type="entry name" value="E_motif"/>
    <property type="match status" value="1"/>
</dbReference>
<keyword evidence="2" id="KW-0677">Repeat</keyword>
<dbReference type="AlphaFoldDB" id="A0A835LMS7"/>
<dbReference type="FunFam" id="1.25.40.10:FF:000436">
    <property type="entry name" value="Pentatricopeptide repeat-containing protein At5g39350 family"/>
    <property type="match status" value="1"/>
</dbReference>
<dbReference type="InterPro" id="IPR001563">
    <property type="entry name" value="Peptidase_S10"/>
</dbReference>
<name>A0A835LMS7_9MAGN</name>
<dbReference type="NCBIfam" id="TIGR00756">
    <property type="entry name" value="PPR"/>
    <property type="match status" value="5"/>
</dbReference>
<dbReference type="InterPro" id="IPR046960">
    <property type="entry name" value="PPR_At4g14850-like_plant"/>
</dbReference>
<feature type="repeat" description="PPR" evidence="3">
    <location>
        <begin position="489"/>
        <end position="519"/>
    </location>
</feature>
<dbReference type="GO" id="GO:0006508">
    <property type="term" value="P:proteolysis"/>
    <property type="evidence" value="ECO:0007669"/>
    <property type="project" value="InterPro"/>
</dbReference>
<evidence type="ECO:0000256" key="2">
    <source>
        <dbReference type="ARBA" id="ARBA00022737"/>
    </source>
</evidence>
<organism evidence="4 5">
    <name type="scientific">Coptis chinensis</name>
    <dbReference type="NCBI Taxonomy" id="261450"/>
    <lineage>
        <taxon>Eukaryota</taxon>
        <taxon>Viridiplantae</taxon>
        <taxon>Streptophyta</taxon>
        <taxon>Embryophyta</taxon>
        <taxon>Tracheophyta</taxon>
        <taxon>Spermatophyta</taxon>
        <taxon>Magnoliopsida</taxon>
        <taxon>Ranunculales</taxon>
        <taxon>Ranunculaceae</taxon>
        <taxon>Coptidoideae</taxon>
        <taxon>Coptis</taxon>
    </lineage>
</organism>
<proteinExistence type="inferred from homology"/>
<dbReference type="InterPro" id="IPR029058">
    <property type="entry name" value="AB_hydrolase_fold"/>
</dbReference>